<organism evidence="1 2">
    <name type="scientific">Lindgomyces ingoldianus</name>
    <dbReference type="NCBI Taxonomy" id="673940"/>
    <lineage>
        <taxon>Eukaryota</taxon>
        <taxon>Fungi</taxon>
        <taxon>Dikarya</taxon>
        <taxon>Ascomycota</taxon>
        <taxon>Pezizomycotina</taxon>
        <taxon>Dothideomycetes</taxon>
        <taxon>Pleosporomycetidae</taxon>
        <taxon>Pleosporales</taxon>
        <taxon>Lindgomycetaceae</taxon>
        <taxon>Lindgomyces</taxon>
    </lineage>
</organism>
<name>A0ACB6R5C9_9PLEO</name>
<protein>
    <submittedName>
        <fullName evidence="1">Uncharacterized protein</fullName>
    </submittedName>
</protein>
<sequence>MLSKTLVVISVLSTALAAPTTLSPRGDHPDEVVVLASCDNGKSGVQLEVKDRLHYFSDDYARRKGGASQDTVLQIHDPATHDGFTYHVSWDAGTIADPVSATFPDDGRIFKVWGLPSTGESSKADEPVEGTATLGGASFKCYKGDSSQTWSTGDGFTCAAAFTCTRLERWIRKTNVNFDDKTVLVGEPECHVEKSTAINAKDAFGKLKDAVSKSWDTETGFDIGAGCKMYFPVVTVPPASNNYDDTTPQQIVDIFVDHIGAEVEKNRTSKGRNCNRPGYMGQDTTYHIEEEQLEYPRGGQFEIFVAQQSNPQWVTQTRVDFRVACACHDNHVFLSALANGLGLFGGWISPAFGTASASINIMSLALGQC</sequence>
<keyword evidence="2" id="KW-1185">Reference proteome</keyword>
<proteinExistence type="predicted"/>
<accession>A0ACB6R5C9</accession>
<comment type="caution">
    <text evidence="1">The sequence shown here is derived from an EMBL/GenBank/DDBJ whole genome shotgun (WGS) entry which is preliminary data.</text>
</comment>
<dbReference type="Proteomes" id="UP000799755">
    <property type="component" value="Unassembled WGS sequence"/>
</dbReference>
<gene>
    <name evidence="1" type="ORF">BDR25DRAFT_383791</name>
</gene>
<reference evidence="1" key="1">
    <citation type="journal article" date="2020" name="Stud. Mycol.">
        <title>101 Dothideomycetes genomes: a test case for predicting lifestyles and emergence of pathogens.</title>
        <authorList>
            <person name="Haridas S."/>
            <person name="Albert R."/>
            <person name="Binder M."/>
            <person name="Bloem J."/>
            <person name="Labutti K."/>
            <person name="Salamov A."/>
            <person name="Andreopoulos B."/>
            <person name="Baker S."/>
            <person name="Barry K."/>
            <person name="Bills G."/>
            <person name="Bluhm B."/>
            <person name="Cannon C."/>
            <person name="Castanera R."/>
            <person name="Culley D."/>
            <person name="Daum C."/>
            <person name="Ezra D."/>
            <person name="Gonzalez J."/>
            <person name="Henrissat B."/>
            <person name="Kuo A."/>
            <person name="Liang C."/>
            <person name="Lipzen A."/>
            <person name="Lutzoni F."/>
            <person name="Magnuson J."/>
            <person name="Mondo S."/>
            <person name="Nolan M."/>
            <person name="Ohm R."/>
            <person name="Pangilinan J."/>
            <person name="Park H.-J."/>
            <person name="Ramirez L."/>
            <person name="Alfaro M."/>
            <person name="Sun H."/>
            <person name="Tritt A."/>
            <person name="Yoshinaga Y."/>
            <person name="Zwiers L.-H."/>
            <person name="Turgeon B."/>
            <person name="Goodwin S."/>
            <person name="Spatafora J."/>
            <person name="Crous P."/>
            <person name="Grigoriev I."/>
        </authorList>
    </citation>
    <scope>NUCLEOTIDE SEQUENCE</scope>
    <source>
        <strain evidence="1">ATCC 200398</strain>
    </source>
</reference>
<evidence type="ECO:0000313" key="1">
    <source>
        <dbReference type="EMBL" id="KAF2474478.1"/>
    </source>
</evidence>
<dbReference type="EMBL" id="MU003497">
    <property type="protein sequence ID" value="KAF2474478.1"/>
    <property type="molecule type" value="Genomic_DNA"/>
</dbReference>
<evidence type="ECO:0000313" key="2">
    <source>
        <dbReference type="Proteomes" id="UP000799755"/>
    </source>
</evidence>